<dbReference type="Gene3D" id="3.30.365.10">
    <property type="entry name" value="Aldehyde oxidase/xanthine dehydrogenase, molybdopterin binding domain"/>
    <property type="match status" value="4"/>
</dbReference>
<comment type="subcellular location">
    <subcellularLocation>
        <location evidence="1">Peroxisome</location>
    </subcellularLocation>
</comment>
<dbReference type="InterPro" id="IPR002346">
    <property type="entry name" value="Mopterin_DH_FAD-bd"/>
</dbReference>
<feature type="binding site" evidence="18">
    <location>
        <position position="109"/>
    </location>
    <ligand>
        <name>[2Fe-2S] cluster</name>
        <dbReference type="ChEBI" id="CHEBI:190135"/>
        <label>2</label>
    </ligand>
</feature>
<evidence type="ECO:0000256" key="4">
    <source>
        <dbReference type="ARBA" id="ARBA00022505"/>
    </source>
</evidence>
<dbReference type="FunFam" id="3.30.365.10:FF:000008">
    <property type="entry name" value="Aldehyde oxidase1"/>
    <property type="match status" value="1"/>
</dbReference>
<feature type="binding site" evidence="18">
    <location>
        <position position="1002"/>
    </location>
    <ligand>
        <name>Mo-molybdopterin</name>
        <dbReference type="ChEBI" id="CHEBI:71302"/>
    </ligand>
    <ligandPart>
        <name>Mo</name>
        <dbReference type="ChEBI" id="CHEBI:28685"/>
    </ligandPart>
</feature>
<dbReference type="Pfam" id="PF01315">
    <property type="entry name" value="Ald_Xan_dh_C"/>
    <property type="match status" value="1"/>
</dbReference>
<dbReference type="FunFam" id="3.30.465.10:FF:000013">
    <property type="entry name" value="Aldehyde oxidase"/>
    <property type="match status" value="1"/>
</dbReference>
<dbReference type="InterPro" id="IPR005107">
    <property type="entry name" value="CO_DH_flav_C"/>
</dbReference>
<dbReference type="GO" id="GO:0071949">
    <property type="term" value="F:FAD binding"/>
    <property type="evidence" value="ECO:0007669"/>
    <property type="project" value="InterPro"/>
</dbReference>
<dbReference type="InterPro" id="IPR012675">
    <property type="entry name" value="Beta-grasp_dom_sf"/>
</dbReference>
<keyword evidence="10 18" id="KW-0408">Iron</keyword>
<feature type="binding site" evidence="18">
    <location>
        <position position="849"/>
    </location>
    <ligand>
        <name>Mo-molybdopterin</name>
        <dbReference type="ChEBI" id="CHEBI:71302"/>
    </ligand>
    <ligandPart>
        <name>Mo</name>
        <dbReference type="ChEBI" id="CHEBI:28685"/>
    </ligandPart>
</feature>
<keyword evidence="5" id="KW-0285">Flavoprotein</keyword>
<dbReference type="EMBL" id="QKKF02036668">
    <property type="protein sequence ID" value="RZF32560.1"/>
    <property type="molecule type" value="Genomic_DNA"/>
</dbReference>
<dbReference type="Pfam" id="PF20256">
    <property type="entry name" value="MoCoBD_2"/>
    <property type="match status" value="1"/>
</dbReference>
<dbReference type="Proteomes" id="UP000291343">
    <property type="component" value="Unassembled WGS sequence"/>
</dbReference>
<evidence type="ECO:0000256" key="18">
    <source>
        <dbReference type="PIRSR" id="PIRSR000127-3"/>
    </source>
</evidence>
<dbReference type="PROSITE" id="PS00197">
    <property type="entry name" value="2FE2S_FER_1"/>
    <property type="match status" value="1"/>
</dbReference>
<dbReference type="SUPFAM" id="SSF54292">
    <property type="entry name" value="2Fe-2S ferredoxin-like"/>
    <property type="match status" value="1"/>
</dbReference>
<proteinExistence type="inferred from homology"/>
<dbReference type="InParanoid" id="A0A482WGT4"/>
<evidence type="ECO:0000313" key="21">
    <source>
        <dbReference type="Proteomes" id="UP000291343"/>
    </source>
</evidence>
<keyword evidence="7 18" id="KW-0479">Metal-binding</keyword>
<dbReference type="Gene3D" id="3.90.1170.50">
    <property type="entry name" value="Aldehyde oxidase/xanthine dehydrogenase, a/b hammerhead"/>
    <property type="match status" value="1"/>
</dbReference>
<accession>A0A482WGT4</accession>
<evidence type="ECO:0000256" key="10">
    <source>
        <dbReference type="ARBA" id="ARBA00023004"/>
    </source>
</evidence>
<evidence type="ECO:0000256" key="13">
    <source>
        <dbReference type="ARBA" id="ARBA00034078"/>
    </source>
</evidence>
<evidence type="ECO:0000256" key="7">
    <source>
        <dbReference type="ARBA" id="ARBA00022723"/>
    </source>
</evidence>
<feature type="binding site" evidence="18">
    <location>
        <position position="2"/>
    </location>
    <ligand>
        <name>[2Fe-2S] cluster</name>
        <dbReference type="ChEBI" id="CHEBI:190135"/>
        <label>1</label>
    </ligand>
</feature>
<dbReference type="InterPro" id="IPR036884">
    <property type="entry name" value="2Fe-2S-bd_dom_sf"/>
</dbReference>
<feature type="binding site" evidence="18">
    <location>
        <position position="32"/>
    </location>
    <ligand>
        <name>[2Fe-2S] cluster</name>
        <dbReference type="ChEBI" id="CHEBI:190135"/>
        <label>1</label>
    </ligand>
</feature>
<evidence type="ECO:0000256" key="8">
    <source>
        <dbReference type="ARBA" id="ARBA00022827"/>
    </source>
</evidence>
<comment type="subunit">
    <text evidence="3">Homodimer.</text>
</comment>
<comment type="caution">
    <text evidence="20">The sequence shown here is derived from an EMBL/GenBank/DDBJ whole genome shotgun (WGS) entry which is preliminary data.</text>
</comment>
<evidence type="ECO:0000256" key="3">
    <source>
        <dbReference type="ARBA" id="ARBA00011738"/>
    </source>
</evidence>
<comment type="cofactor">
    <cofactor evidence="18">
        <name>[2Fe-2S] cluster</name>
        <dbReference type="ChEBI" id="CHEBI:190135"/>
    </cofactor>
    <text evidence="18">Binds 2 [2Fe-2S] clusters.</text>
</comment>
<dbReference type="InterPro" id="IPR037165">
    <property type="entry name" value="AldOxase/xan_DH_Mopterin-bd_sf"/>
</dbReference>
<dbReference type="SMART" id="SM01092">
    <property type="entry name" value="CO_deh_flav_C"/>
    <property type="match status" value="1"/>
</dbReference>
<dbReference type="PANTHER" id="PTHR11908">
    <property type="entry name" value="XANTHINE DEHYDROGENASE"/>
    <property type="match status" value="1"/>
</dbReference>
<dbReference type="Gene3D" id="1.10.150.120">
    <property type="entry name" value="[2Fe-2S]-binding domain"/>
    <property type="match status" value="1"/>
</dbReference>
<dbReference type="Pfam" id="PF01799">
    <property type="entry name" value="Fer2_2"/>
    <property type="match status" value="1"/>
</dbReference>
<dbReference type="PANTHER" id="PTHR11908:SF132">
    <property type="entry name" value="ALDEHYDE OXIDASE 1-RELATED"/>
    <property type="match status" value="1"/>
</dbReference>
<dbReference type="SUPFAM" id="SSF55447">
    <property type="entry name" value="CO dehydrogenase flavoprotein C-terminal domain-like"/>
    <property type="match status" value="1"/>
</dbReference>
<dbReference type="Pfam" id="PF03450">
    <property type="entry name" value="CO_deh_flav_C"/>
    <property type="match status" value="1"/>
</dbReference>
<dbReference type="InterPro" id="IPR036856">
    <property type="entry name" value="Ald_Oxase/Xan_DH_a/b_sf"/>
</dbReference>
<dbReference type="GO" id="GO:0005777">
    <property type="term" value="C:peroxisome"/>
    <property type="evidence" value="ECO:0007669"/>
    <property type="project" value="UniProtKB-SubCell"/>
</dbReference>
<feature type="binding site" evidence="18">
    <location>
        <position position="107"/>
    </location>
    <ligand>
        <name>[2Fe-2S] cluster</name>
        <dbReference type="ChEBI" id="CHEBI:190135"/>
        <label>2</label>
    </ligand>
</feature>
<evidence type="ECO:0000256" key="6">
    <source>
        <dbReference type="ARBA" id="ARBA00022714"/>
    </source>
</evidence>
<dbReference type="PIRSF" id="PIRSF000127">
    <property type="entry name" value="Xanthine_DH"/>
    <property type="match status" value="1"/>
</dbReference>
<dbReference type="SUPFAM" id="SSF56176">
    <property type="entry name" value="FAD-binding/transporter-associated domain-like"/>
    <property type="match status" value="1"/>
</dbReference>
<dbReference type="Pfam" id="PF02738">
    <property type="entry name" value="MoCoBD_1"/>
    <property type="match status" value="1"/>
</dbReference>
<dbReference type="InterPro" id="IPR036010">
    <property type="entry name" value="2Fe-2S_ferredoxin-like_sf"/>
</dbReference>
<feature type="binding site" evidence="17">
    <location>
        <position position="367"/>
    </location>
    <ligand>
        <name>FAD</name>
        <dbReference type="ChEBI" id="CHEBI:57692"/>
    </ligand>
</feature>
<comment type="cofactor">
    <cofactor evidence="13">
        <name>[2Fe-2S] cluster</name>
        <dbReference type="ChEBI" id="CHEBI:190135"/>
    </cofactor>
</comment>
<dbReference type="InterPro" id="IPR008274">
    <property type="entry name" value="AldOxase/xan_DH_MoCoBD1"/>
</dbReference>
<dbReference type="STRING" id="195883.A0A482WGT4"/>
<evidence type="ECO:0000256" key="15">
    <source>
        <dbReference type="ARBA" id="ARBA00072265"/>
    </source>
</evidence>
<protein>
    <recommendedName>
        <fullName evidence="15">Indole-3-acetaldehyde oxidase</fullName>
    </recommendedName>
</protein>
<dbReference type="Gene3D" id="3.30.465.10">
    <property type="match status" value="1"/>
</dbReference>
<dbReference type="GO" id="GO:0005506">
    <property type="term" value="F:iron ion binding"/>
    <property type="evidence" value="ECO:0007669"/>
    <property type="project" value="InterPro"/>
</dbReference>
<dbReference type="SMR" id="A0A482WGT4"/>
<name>A0A482WGT4_LAOST</name>
<keyword evidence="11 18" id="KW-0411">Iron-sulfur</keyword>
<comment type="cofactor">
    <cofactor evidence="17">
        <name>FAD</name>
        <dbReference type="ChEBI" id="CHEBI:57692"/>
    </cofactor>
</comment>
<feature type="binding site" evidence="18">
    <location>
        <position position="705"/>
    </location>
    <ligand>
        <name>Mo-molybdopterin</name>
        <dbReference type="ChEBI" id="CHEBI:71302"/>
    </ligand>
    <ligandPart>
        <name>Mo</name>
        <dbReference type="ChEBI" id="CHEBI:28685"/>
    </ligandPart>
</feature>
<evidence type="ECO:0000256" key="16">
    <source>
        <dbReference type="PIRSR" id="PIRSR000127-1"/>
    </source>
</evidence>
<evidence type="ECO:0000256" key="14">
    <source>
        <dbReference type="ARBA" id="ARBA00052415"/>
    </source>
</evidence>
<dbReference type="AlphaFoldDB" id="A0A482WGT4"/>
<dbReference type="InterPro" id="IPR016208">
    <property type="entry name" value="Ald_Oxase/xanthine_DH-like"/>
</dbReference>
<dbReference type="Pfam" id="PF00941">
    <property type="entry name" value="FAD_binding_5"/>
    <property type="match status" value="1"/>
</dbReference>
<dbReference type="GO" id="GO:0050302">
    <property type="term" value="F:indole-3-acetaldehyde oxidase activity"/>
    <property type="evidence" value="ECO:0007669"/>
    <property type="project" value="UniProtKB-EC"/>
</dbReference>
<evidence type="ECO:0000259" key="19">
    <source>
        <dbReference type="PROSITE" id="PS51387"/>
    </source>
</evidence>
<dbReference type="InterPro" id="IPR016166">
    <property type="entry name" value="FAD-bd_PCMH"/>
</dbReference>
<dbReference type="FunCoup" id="A0A482WGT4">
    <property type="interactions" value="169"/>
</dbReference>
<dbReference type="InterPro" id="IPR016169">
    <property type="entry name" value="FAD-bd_PCMH_sub2"/>
</dbReference>
<comment type="similarity">
    <text evidence="2">Belongs to the xanthine dehydrogenase family.</text>
</comment>
<dbReference type="FunFam" id="3.30.390.50:FF:000003">
    <property type="entry name" value="Aldehyde oxidase1"/>
    <property type="match status" value="1"/>
</dbReference>
<dbReference type="InterPro" id="IPR036318">
    <property type="entry name" value="FAD-bd_PCMH-like_sf"/>
</dbReference>
<comment type="catalytic activity">
    <reaction evidence="14">
        <text>indole-3-acetaldehyde + O2 + H2O = (indol-3-yl)acetate + H2O2 + H(+)</text>
        <dbReference type="Rhea" id="RHEA:16277"/>
        <dbReference type="ChEBI" id="CHEBI:15377"/>
        <dbReference type="ChEBI" id="CHEBI:15378"/>
        <dbReference type="ChEBI" id="CHEBI:15379"/>
        <dbReference type="ChEBI" id="CHEBI:16240"/>
        <dbReference type="ChEBI" id="CHEBI:18086"/>
        <dbReference type="ChEBI" id="CHEBI:30854"/>
        <dbReference type="EC" id="1.2.3.7"/>
    </reaction>
</comment>
<sequence length="1229" mass="135895">MCEEGGCGACIVAANVPNPQTGKTTTIAVNSCLTPIYNCHGWAVETVEALGSSSKGFGKIQSRLASNNGTQCGYCTPGMVMNMYSLLQENKDISMSEVENSFGGNICRCTGYRPILDSFKSLAKDASEDLVKKCVDIEELSVICPRTKQECLTSCGNLCDRSIDPLLNESRLQLKTDDGKNWYRVKSVQEIFEILEMVDDESYMLVGGNTSYGVYRPTKNINHFIDIKGVRELIVASESNDSLTLGANLSLSSAMHFFNSVSKSKSALFGYTKQMADHIDLIASVPVRNTGTLAGNLSIKHQHRDFPSDLFLILETVGARINIADSMGMEKTLPIQEFLNNDMNKKVIKSISLQPLNSNSYTFKSYKIMPRAQNSHAYVNAGFLFKLDNNDKFKVLEKPRIVFGGINPNFVHAELTETFLEGKHLSDSKVIAESLKTLEGELKPNHVLPDASPEYRKGLAISLLYKFVLSLLPDEVASKMKSGGANLIRPLSTASQTFETDKKLWPLNQPVHKLEAFAQCSGEAQYVNDIPSHPGELHAAVVVAKKATAKSFTLNPEKALKMDGVISFFTAKDIPGRNNCMSSIMYPTFVNEEILASERILHAGQALGVIVAKSRAIALRAAEQVEVVYNNIEPPVVDFIDVIKSQDNKRITEKGKIERKTKKDDIKHKLSGTFEIGAQYHYTMETQTCYCIPLEDGMDVYPSSQWPSMIQWTVADVLNVQQNTINVKVKRLGGAYGSKISRNNQISALCALCAHLLQRPVRLNLSLETNMQMIGKRFPCYIDYEAAVNDDGKIQYLDAKLYQDVGARENESDVVSGTLHWLPNTYDSETWSVIGYSVRTDTPANTWCRAPGSTEGVAAIEHIMEHIASIVKKDPVAVRLQNFRTDADPLKPMIDEIKASSDYQKSISEIEEFNKNNRWKKQGISLIPLAYPLDYFGRYHANISIFAGDGSVAISHGGIECGQGVNTKAAQVCAHILGIPLDLIKVKSTMSLITPNDSTTGGSITSEAVCYAIKKCCEELNTRLQPYKEKMPKADWKTMIQAAVNEDVDLNCSSMYKNKSLSSYLIFGVTVIRVEVDILTGQHQIIRADIMEDAGQSLSPDVDVGQVEGAFVMGLGYYLHEQLVHDKQTGKLLTDRTWNYKPPGAKDIPTNLHVTLVKNSRNPVGVLRSKATGEPPLNMSFGVVPAIRNALKSARKDSGIEEDWFDLKMPLTCENVWLHGSTHVKDMTL</sequence>
<dbReference type="InterPro" id="IPR000674">
    <property type="entry name" value="Ald_Oxase/Xan_DH_a/b"/>
</dbReference>
<feature type="domain" description="FAD-binding PCMH-type" evidence="19">
    <location>
        <begin position="175"/>
        <end position="358"/>
    </location>
</feature>
<dbReference type="InterPro" id="IPR036683">
    <property type="entry name" value="CO_DH_flav_C_dom_sf"/>
</dbReference>
<keyword evidence="4 18" id="KW-0500">Molybdenum</keyword>
<keyword evidence="9" id="KW-0560">Oxidoreductase</keyword>
<dbReference type="GO" id="GO:0051537">
    <property type="term" value="F:2 iron, 2 sulfur cluster binding"/>
    <property type="evidence" value="ECO:0007669"/>
    <property type="project" value="UniProtKB-KW"/>
</dbReference>
<dbReference type="OrthoDB" id="6594808at2759"/>
<dbReference type="Gene3D" id="3.10.20.30">
    <property type="match status" value="1"/>
</dbReference>
<reference evidence="20 21" key="1">
    <citation type="journal article" date="2017" name="Gigascience">
        <title>Genome sequence of the small brown planthopper, Laodelphax striatellus.</title>
        <authorList>
            <person name="Zhu J."/>
            <person name="Jiang F."/>
            <person name="Wang X."/>
            <person name="Yang P."/>
            <person name="Bao Y."/>
            <person name="Zhao W."/>
            <person name="Wang W."/>
            <person name="Lu H."/>
            <person name="Wang Q."/>
            <person name="Cui N."/>
            <person name="Li J."/>
            <person name="Chen X."/>
            <person name="Luo L."/>
            <person name="Yu J."/>
            <person name="Kang L."/>
            <person name="Cui F."/>
        </authorList>
    </citation>
    <scope>NUCLEOTIDE SEQUENCE [LARGE SCALE GENOMIC DNA]</scope>
    <source>
        <strain evidence="20">Lst14</strain>
    </source>
</reference>
<keyword evidence="12" id="KW-0576">Peroxisome</keyword>
<feature type="binding site" evidence="18">
    <location>
        <position position="75"/>
    </location>
    <ligand>
        <name>[2Fe-2S] cluster</name>
        <dbReference type="ChEBI" id="CHEBI:190135"/>
        <label>2</label>
    </ligand>
</feature>
<dbReference type="InterPro" id="IPR002888">
    <property type="entry name" value="2Fe-2S-bd"/>
</dbReference>
<evidence type="ECO:0000256" key="5">
    <source>
        <dbReference type="ARBA" id="ARBA00022630"/>
    </source>
</evidence>
<evidence type="ECO:0000313" key="20">
    <source>
        <dbReference type="EMBL" id="RZF32560.1"/>
    </source>
</evidence>
<dbReference type="InterPro" id="IPR046867">
    <property type="entry name" value="AldOxase/xan_DH_MoCoBD2"/>
</dbReference>
<dbReference type="SUPFAM" id="SSF54665">
    <property type="entry name" value="CO dehydrogenase molybdoprotein N-domain-like"/>
    <property type="match status" value="1"/>
</dbReference>
<feature type="active site" description="Proton acceptor" evidence="16">
    <location>
        <position position="1174"/>
    </location>
</feature>
<comment type="cofactor">
    <cofactor evidence="18">
        <name>Mo-molybdopterin</name>
        <dbReference type="ChEBI" id="CHEBI:71302"/>
    </cofactor>
    <text evidence="18">Binds 1 Mo-molybdopterin (Mo-MPT) cofactor per subunit.</text>
</comment>
<evidence type="ECO:0000256" key="17">
    <source>
        <dbReference type="PIRSR" id="PIRSR000127-2"/>
    </source>
</evidence>
<dbReference type="SUPFAM" id="SSF47741">
    <property type="entry name" value="CO dehydrogenase ISP C-domain like"/>
    <property type="match status" value="1"/>
</dbReference>
<dbReference type="PROSITE" id="PS51387">
    <property type="entry name" value="FAD_PCMH"/>
    <property type="match status" value="1"/>
</dbReference>
<evidence type="ECO:0000256" key="2">
    <source>
        <dbReference type="ARBA" id="ARBA00006849"/>
    </source>
</evidence>
<keyword evidence="8 17" id="KW-0274">FAD</keyword>
<gene>
    <name evidence="20" type="ORF">LSTR_LSTR006555</name>
</gene>
<evidence type="ECO:0000256" key="1">
    <source>
        <dbReference type="ARBA" id="ARBA00004275"/>
    </source>
</evidence>
<keyword evidence="6 18" id="KW-0001">2Fe-2S</keyword>
<feature type="binding site" evidence="18">
    <location>
        <position position="72"/>
    </location>
    <ligand>
        <name>[2Fe-2S] cluster</name>
        <dbReference type="ChEBI" id="CHEBI:190135"/>
        <label>2</label>
    </ligand>
</feature>
<dbReference type="FunFam" id="3.30.365.10:FF:000001">
    <property type="entry name" value="Xanthine dehydrogenase oxidase"/>
    <property type="match status" value="1"/>
</dbReference>
<dbReference type="InterPro" id="IPR006058">
    <property type="entry name" value="2Fe2S_fd_BS"/>
</dbReference>
<dbReference type="SUPFAM" id="SSF56003">
    <property type="entry name" value="Molybdenum cofactor-binding domain"/>
    <property type="match status" value="1"/>
</dbReference>
<evidence type="ECO:0000256" key="9">
    <source>
        <dbReference type="ARBA" id="ARBA00023002"/>
    </source>
</evidence>
<evidence type="ECO:0000256" key="11">
    <source>
        <dbReference type="ARBA" id="ARBA00023014"/>
    </source>
</evidence>
<dbReference type="SMART" id="SM01008">
    <property type="entry name" value="Ald_Xan_dh_C"/>
    <property type="match status" value="1"/>
</dbReference>
<keyword evidence="21" id="KW-1185">Reference proteome</keyword>
<feature type="binding site" evidence="18">
    <location>
        <position position="7"/>
    </location>
    <ligand>
        <name>[2Fe-2S] cluster</name>
        <dbReference type="ChEBI" id="CHEBI:190135"/>
        <label>1</label>
    </ligand>
</feature>
<organism evidence="20 21">
    <name type="scientific">Laodelphax striatellus</name>
    <name type="common">Small brown planthopper</name>
    <name type="synonym">Delphax striatella</name>
    <dbReference type="NCBI Taxonomy" id="195883"/>
    <lineage>
        <taxon>Eukaryota</taxon>
        <taxon>Metazoa</taxon>
        <taxon>Ecdysozoa</taxon>
        <taxon>Arthropoda</taxon>
        <taxon>Hexapoda</taxon>
        <taxon>Insecta</taxon>
        <taxon>Pterygota</taxon>
        <taxon>Neoptera</taxon>
        <taxon>Paraneoptera</taxon>
        <taxon>Hemiptera</taxon>
        <taxon>Auchenorrhyncha</taxon>
        <taxon>Fulgoroidea</taxon>
        <taxon>Delphacidae</taxon>
        <taxon>Criomorphinae</taxon>
        <taxon>Laodelphax</taxon>
    </lineage>
</organism>
<feature type="binding site" evidence="18">
    <location>
        <position position="10"/>
    </location>
    <ligand>
        <name>[2Fe-2S] cluster</name>
        <dbReference type="ChEBI" id="CHEBI:190135"/>
        <label>1</label>
    </ligand>
</feature>
<dbReference type="Gene3D" id="3.30.390.50">
    <property type="entry name" value="CO dehydrogenase flavoprotein, C-terminal domain"/>
    <property type="match status" value="1"/>
</dbReference>
<evidence type="ECO:0000256" key="12">
    <source>
        <dbReference type="ARBA" id="ARBA00023140"/>
    </source>
</evidence>
<feature type="binding site" evidence="17">
    <location>
        <position position="305"/>
    </location>
    <ligand>
        <name>FAD</name>
        <dbReference type="ChEBI" id="CHEBI:57692"/>
    </ligand>
</feature>